<comment type="caution">
    <text evidence="1">The sequence shown here is derived from an EMBL/GenBank/DDBJ whole genome shotgun (WGS) entry which is preliminary data.</text>
</comment>
<protein>
    <submittedName>
        <fullName evidence="1">Uncharacterized protein</fullName>
    </submittedName>
</protein>
<evidence type="ECO:0000313" key="1">
    <source>
        <dbReference type="EMBL" id="KAJ9656897.1"/>
    </source>
</evidence>
<gene>
    <name evidence="1" type="ORF">H2198_004650</name>
</gene>
<evidence type="ECO:0000313" key="2">
    <source>
        <dbReference type="Proteomes" id="UP001172386"/>
    </source>
</evidence>
<dbReference type="Proteomes" id="UP001172386">
    <property type="component" value="Unassembled WGS sequence"/>
</dbReference>
<organism evidence="1 2">
    <name type="scientific">Neophaeococcomyces mojaviensis</name>
    <dbReference type="NCBI Taxonomy" id="3383035"/>
    <lineage>
        <taxon>Eukaryota</taxon>
        <taxon>Fungi</taxon>
        <taxon>Dikarya</taxon>
        <taxon>Ascomycota</taxon>
        <taxon>Pezizomycotina</taxon>
        <taxon>Eurotiomycetes</taxon>
        <taxon>Chaetothyriomycetidae</taxon>
        <taxon>Chaetothyriales</taxon>
        <taxon>Chaetothyriales incertae sedis</taxon>
        <taxon>Neophaeococcomyces</taxon>
    </lineage>
</organism>
<name>A0ACC3A7X6_9EURO</name>
<sequence length="486" mass="52985">MARHEENSIAVSGEKPYRILVVGGCYAGLAAATNLLDLCYGRAPRFTPAQSTPTHRLPIEVTIVDERDGFYHVIGSPLALADEDYASKAWVRFKNVPGLQHPAIKFVHGSVSKVDTKSMKASIIPHGKSTPFQHEYDYLVAASGLRRAWPVVPQGLSRIRYLAEAQGHIDAVQGAQHGVVVVGGGAVGIEMAAELKLVEPSQKVILIHSREKLLSSEPLPDDFKDETLALLRSVGVEVITGQRVQKISEPDSNNTITLTLSNDTTLTTGHVINAVSRSIPTTSYLPPETLDPDGHVLISPTLNFLQTLTPNFRHHFAAGDIAAWSGIKRCGAAMHMGHYAAQNIYQHILSTRIEGYEPEYKMISEHPPMIGLALGSTAISCSPSEGIKQGEEVLKYMFGDDLGFSICWNYMRLGEKPQMEEVDLAVIEGVSDLHLEEHGTRERSSSSTSPDMSPRTPVDTTVDPFAKQEVQYKLSPVTVKIEPVAG</sequence>
<keyword evidence="2" id="KW-1185">Reference proteome</keyword>
<proteinExistence type="predicted"/>
<accession>A0ACC3A7X6</accession>
<dbReference type="EMBL" id="JAPDRQ010000071">
    <property type="protein sequence ID" value="KAJ9656897.1"/>
    <property type="molecule type" value="Genomic_DNA"/>
</dbReference>
<reference evidence="1" key="1">
    <citation type="submission" date="2022-10" db="EMBL/GenBank/DDBJ databases">
        <title>Culturing micro-colonial fungi from biological soil crusts in the Mojave desert and describing Neophaeococcomyces mojavensis, and introducing the new genera and species Taxawa tesnikishii.</title>
        <authorList>
            <person name="Kurbessoian T."/>
            <person name="Stajich J.E."/>
        </authorList>
    </citation>
    <scope>NUCLEOTIDE SEQUENCE</scope>
    <source>
        <strain evidence="1">JES_112</strain>
    </source>
</reference>